<dbReference type="AlphaFoldDB" id="A0A0C1CA42"/>
<organism evidence="1 2">
    <name type="scientific">Parachlamydia acanthamoebae</name>
    <dbReference type="NCBI Taxonomy" id="83552"/>
    <lineage>
        <taxon>Bacteria</taxon>
        <taxon>Pseudomonadati</taxon>
        <taxon>Chlamydiota</taxon>
        <taxon>Chlamydiia</taxon>
        <taxon>Parachlamydiales</taxon>
        <taxon>Parachlamydiaceae</taxon>
        <taxon>Parachlamydia</taxon>
    </lineage>
</organism>
<dbReference type="Proteomes" id="UP000031307">
    <property type="component" value="Unassembled WGS sequence"/>
</dbReference>
<dbReference type="InterPro" id="IPR007922">
    <property type="entry name" value="DciA-like"/>
</dbReference>
<dbReference type="PATRIC" id="fig|83552.4.peg.971"/>
<evidence type="ECO:0000313" key="2">
    <source>
        <dbReference type="Proteomes" id="UP000031307"/>
    </source>
</evidence>
<comment type="caution">
    <text evidence="1">The sequence shown here is derived from an EMBL/GenBank/DDBJ whole genome shotgun (WGS) entry which is preliminary data.</text>
</comment>
<sequence>MVNAHNDHEEIVRKNTRRIPKDYDGTEVTTHQVSDVLTAVLARIHEKYQEHPDLVLAAWPGVIGPKLAGMTQAVSFSDGIFVVKVKNSTLHSLLNQNEKPRILRILREKFPKVMIKGIVFRMG</sequence>
<accession>A0A0C1CA42</accession>
<dbReference type="Pfam" id="PF05258">
    <property type="entry name" value="DciA"/>
    <property type="match status" value="1"/>
</dbReference>
<protein>
    <submittedName>
        <fullName evidence="1">Uncharacterized protein</fullName>
    </submittedName>
</protein>
<name>A0A0C1CA42_9BACT</name>
<dbReference type="EMBL" id="JSAM01000057">
    <property type="protein sequence ID" value="KIA77880.1"/>
    <property type="molecule type" value="Genomic_DNA"/>
</dbReference>
<proteinExistence type="predicted"/>
<gene>
    <name evidence="1" type="ORF">DB43_FM00320</name>
</gene>
<reference evidence="1 2" key="1">
    <citation type="journal article" date="2014" name="Mol. Biol. Evol.">
        <title>Massive expansion of Ubiquitination-related gene families within the Chlamydiae.</title>
        <authorList>
            <person name="Domman D."/>
            <person name="Collingro A."/>
            <person name="Lagkouvardos I."/>
            <person name="Gehre L."/>
            <person name="Weinmaier T."/>
            <person name="Rattei T."/>
            <person name="Subtil A."/>
            <person name="Horn M."/>
        </authorList>
    </citation>
    <scope>NUCLEOTIDE SEQUENCE [LARGE SCALE GENOMIC DNA]</scope>
    <source>
        <strain evidence="1 2">OEW1</strain>
    </source>
</reference>
<evidence type="ECO:0000313" key="1">
    <source>
        <dbReference type="EMBL" id="KIA77880.1"/>
    </source>
</evidence>